<gene>
    <name evidence="2" type="ORF">D2T31_12065</name>
</gene>
<dbReference type="AlphaFoldDB" id="A0A443K7S6"/>
<organism evidence="2 3">
    <name type="scientific">Paenirhodobacter populi</name>
    <dbReference type="NCBI Taxonomy" id="2306993"/>
    <lineage>
        <taxon>Bacteria</taxon>
        <taxon>Pseudomonadati</taxon>
        <taxon>Pseudomonadota</taxon>
        <taxon>Alphaproteobacteria</taxon>
        <taxon>Rhodobacterales</taxon>
        <taxon>Rhodobacter group</taxon>
        <taxon>Paenirhodobacter</taxon>
    </lineage>
</organism>
<dbReference type="Proteomes" id="UP000285295">
    <property type="component" value="Unassembled WGS sequence"/>
</dbReference>
<reference evidence="2 3" key="2">
    <citation type="submission" date="2019-01" db="EMBL/GenBank/DDBJ databases">
        <authorList>
            <person name="Li Y."/>
        </authorList>
    </citation>
    <scope>NUCLEOTIDE SEQUENCE [LARGE SCALE GENOMIC DNA]</scope>
    <source>
        <strain evidence="2 3">D19-10-3-21</strain>
    </source>
</reference>
<reference evidence="2 3" key="1">
    <citation type="submission" date="2019-01" db="EMBL/GenBank/DDBJ databases">
        <title>Sinorhodobacter populi sp. nov. isolated from the symptomatic bark tissue of Populus euramericana canker.</title>
        <authorList>
            <person name="Xu G."/>
        </authorList>
    </citation>
    <scope>NUCLEOTIDE SEQUENCE [LARGE SCALE GENOMIC DNA]</scope>
    <source>
        <strain evidence="2 3">D19-10-3-21</strain>
    </source>
</reference>
<proteinExistence type="predicted"/>
<protein>
    <submittedName>
        <fullName evidence="2">Uncharacterized protein</fullName>
    </submittedName>
</protein>
<sequence length="152" mass="17488">MSDDGAEESLMIRKVYVLPRELVDRISAFQTDKKLPSEVEAVRRLLDEALKYRDTPELIIERFKERLKTDGMPSSVARDVLVGHPLVTQIKFEERDEISFTIKAEGDFLITPKGKSFRRDEQYQGYGDQWDPFPPVPKAISKPSSLDDDIPF</sequence>
<evidence type="ECO:0000313" key="2">
    <source>
        <dbReference type="EMBL" id="RWR28841.1"/>
    </source>
</evidence>
<accession>A0A443K7S6</accession>
<feature type="region of interest" description="Disordered" evidence="1">
    <location>
        <begin position="124"/>
        <end position="152"/>
    </location>
</feature>
<dbReference type="OrthoDB" id="7283671at2"/>
<dbReference type="EMBL" id="SAUX01000013">
    <property type="protein sequence ID" value="RWR28841.1"/>
    <property type="molecule type" value="Genomic_DNA"/>
</dbReference>
<evidence type="ECO:0000313" key="3">
    <source>
        <dbReference type="Proteomes" id="UP000285295"/>
    </source>
</evidence>
<evidence type="ECO:0000256" key="1">
    <source>
        <dbReference type="SAM" id="MobiDB-lite"/>
    </source>
</evidence>
<dbReference type="RefSeq" id="WP_128237559.1">
    <property type="nucleotide sequence ID" value="NZ_SAUX01000013.1"/>
</dbReference>
<name>A0A443K7S6_9RHOB</name>
<comment type="caution">
    <text evidence="2">The sequence shown here is derived from an EMBL/GenBank/DDBJ whole genome shotgun (WGS) entry which is preliminary data.</text>
</comment>